<name>A0A5J6MMW0_9PROT</name>
<sequence>MTAEIVNLAVVRKMRGLLDDGTVVPFASMRTARADAFIAAVAGPPTHPWRRGQAVRHKLTKRLVGRVIAIHERPGLPGTVASLILDTNPNRLLSPDDYEPVPEDDFNPPPAA</sequence>
<dbReference type="KEGG" id="htq:FRZ44_38380"/>
<dbReference type="AlphaFoldDB" id="A0A5J6MMW0"/>
<keyword evidence="3" id="KW-1185">Reference proteome</keyword>
<protein>
    <submittedName>
        <fullName evidence="2">Uncharacterized protein</fullName>
    </submittedName>
</protein>
<organism evidence="2 3">
    <name type="scientific">Hypericibacter terrae</name>
    <dbReference type="NCBI Taxonomy" id="2602015"/>
    <lineage>
        <taxon>Bacteria</taxon>
        <taxon>Pseudomonadati</taxon>
        <taxon>Pseudomonadota</taxon>
        <taxon>Alphaproteobacteria</taxon>
        <taxon>Rhodospirillales</taxon>
        <taxon>Dongiaceae</taxon>
        <taxon>Hypericibacter</taxon>
    </lineage>
</organism>
<gene>
    <name evidence="2" type="ORF">FRZ44_38380</name>
</gene>
<dbReference type="Proteomes" id="UP000326202">
    <property type="component" value="Chromosome"/>
</dbReference>
<evidence type="ECO:0000313" key="2">
    <source>
        <dbReference type="EMBL" id="QEX18531.1"/>
    </source>
</evidence>
<evidence type="ECO:0000256" key="1">
    <source>
        <dbReference type="SAM" id="MobiDB-lite"/>
    </source>
</evidence>
<feature type="region of interest" description="Disordered" evidence="1">
    <location>
        <begin position="91"/>
        <end position="112"/>
    </location>
</feature>
<proteinExistence type="predicted"/>
<feature type="compositionally biased region" description="Acidic residues" evidence="1">
    <location>
        <begin position="96"/>
        <end position="106"/>
    </location>
</feature>
<accession>A0A5J6MMW0</accession>
<dbReference type="EMBL" id="CP042906">
    <property type="protein sequence ID" value="QEX18531.1"/>
    <property type="molecule type" value="Genomic_DNA"/>
</dbReference>
<evidence type="ECO:0000313" key="3">
    <source>
        <dbReference type="Proteomes" id="UP000326202"/>
    </source>
</evidence>
<reference evidence="2 3" key="1">
    <citation type="submission" date="2019-08" db="EMBL/GenBank/DDBJ databases">
        <title>Hyperibacter terrae gen. nov., sp. nov. and Hyperibacter viscosus sp. nov., two new members in the family Rhodospirillaceae isolated from the rhizosphere of Hypericum perforatum.</title>
        <authorList>
            <person name="Noviana Z."/>
        </authorList>
    </citation>
    <scope>NUCLEOTIDE SEQUENCE [LARGE SCALE GENOMIC DNA]</scope>
    <source>
        <strain evidence="2 3">R5913</strain>
    </source>
</reference>
<dbReference type="RefSeq" id="WP_151178681.1">
    <property type="nucleotide sequence ID" value="NZ_CP042906.1"/>
</dbReference>